<dbReference type="PIRSF" id="PIRSF016210">
    <property type="entry name" value="UCP016210"/>
    <property type="match status" value="1"/>
</dbReference>
<evidence type="ECO:0000313" key="8">
    <source>
        <dbReference type="Proteomes" id="UP000322983"/>
    </source>
</evidence>
<evidence type="ECO:0000313" key="7">
    <source>
        <dbReference type="EMBL" id="BBG28127.1"/>
    </source>
</evidence>
<dbReference type="GO" id="GO:0046872">
    <property type="term" value="F:metal ion binding"/>
    <property type="evidence" value="ECO:0007669"/>
    <property type="project" value="UniProtKB-KW"/>
</dbReference>
<keyword evidence="1" id="KW-0479">Metal-binding</keyword>
<dbReference type="SUPFAM" id="SSF142535">
    <property type="entry name" value="AF0625-like"/>
    <property type="match status" value="1"/>
</dbReference>
<evidence type="ECO:0000313" key="9">
    <source>
        <dbReference type="Proteomes" id="UP000325030"/>
    </source>
</evidence>
<dbReference type="GO" id="GO:0051499">
    <property type="term" value="F:D-aminoacyl-tRNA deacylase activity"/>
    <property type="evidence" value="ECO:0007669"/>
    <property type="project" value="InterPro"/>
</dbReference>
<dbReference type="Pfam" id="PF04414">
    <property type="entry name" value="tRNA_deacylase"/>
    <property type="match status" value="1"/>
</dbReference>
<proteinExistence type="predicted"/>
<dbReference type="PANTHER" id="PTHR34667">
    <property type="entry name" value="D-AMINOACYL-TRNA DEACYLASE"/>
    <property type="match status" value="1"/>
</dbReference>
<reference evidence="6 8" key="2">
    <citation type="journal article" date="2020" name="Int. J. Syst. Evol. Microbiol.">
        <title>Sulfuracidifex tepidarius gen. nov., sp. nov. and transfer of Sulfolobus metallicus Huber and Stetter 1992 to the genus Sulfuracidifex as Sulfuracidifex metallicus comb. nov.</title>
        <authorList>
            <person name="Itoh T."/>
            <person name="Miura T."/>
            <person name="Sakai H.D."/>
            <person name="Kato S."/>
            <person name="Ohkuma M."/>
            <person name="Takashina T."/>
        </authorList>
    </citation>
    <scope>NUCLEOTIDE SEQUENCE [LARGE SCALE GENOMIC DNA]</scope>
    <source>
        <strain evidence="6 8">IC-006</strain>
        <strain evidence="7">IC-007</strain>
    </source>
</reference>
<gene>
    <name evidence="6" type="ORF">IC006_2668</name>
    <name evidence="7" type="ORF">IC007_2682</name>
</gene>
<sequence length="233" mass="26059">MVEIGISLQDQVGKTVKKLGYSFLELEGDVTEFKYDGNEPLIVLCRHESSSGKPSLTVHYPGNPSEKTMGGRPETLGFSYPSLGTSIYKEIVKIDYEIDKVFEATHHGPTIDIPVVFVEVGSSEEMWKNETLVKSLVEAVLRGIENMKTCEEVVVGLGGPHYAYQFSSITKDSCLGHVISKHYVKSIKDDVIRQSVLRSRDKTTKVIFNDLSQKLRSKIQESLSDLNLIFELI</sequence>
<accession>A0A510DYL6</accession>
<name>A0A510DYL6_9CREN</name>
<dbReference type="EMBL" id="AP018929">
    <property type="protein sequence ID" value="BBG25333.1"/>
    <property type="molecule type" value="Genomic_DNA"/>
</dbReference>
<dbReference type="OrthoDB" id="9863at2157"/>
<evidence type="ECO:0000256" key="4">
    <source>
        <dbReference type="ARBA" id="ARBA00033425"/>
    </source>
</evidence>
<evidence type="ECO:0000256" key="1">
    <source>
        <dbReference type="ARBA" id="ARBA00022723"/>
    </source>
</evidence>
<dbReference type="Gene3D" id="3.40.50.10700">
    <property type="entry name" value="AF0625-like"/>
    <property type="match status" value="1"/>
</dbReference>
<dbReference type="InterPro" id="IPR007508">
    <property type="entry name" value="DtdA"/>
</dbReference>
<dbReference type="Proteomes" id="UP000325030">
    <property type="component" value="Chromosome"/>
</dbReference>
<dbReference type="GeneID" id="41718952"/>
<dbReference type="GO" id="GO:0019478">
    <property type="term" value="P:D-amino acid catabolic process"/>
    <property type="evidence" value="ECO:0007669"/>
    <property type="project" value="InterPro"/>
</dbReference>
<dbReference type="Gene3D" id="3.40.630.50">
    <property type="entry name" value="AF0625-like"/>
    <property type="match status" value="1"/>
</dbReference>
<keyword evidence="8" id="KW-1185">Reference proteome</keyword>
<dbReference type="PANTHER" id="PTHR34667:SF1">
    <property type="entry name" value="D-AMINOACYL-TRNA DEACYLASE"/>
    <property type="match status" value="1"/>
</dbReference>
<accession>A0A510E6R7</accession>
<keyword evidence="2" id="KW-0378">Hydrolase</keyword>
<evidence type="ECO:0000256" key="2">
    <source>
        <dbReference type="ARBA" id="ARBA00022801"/>
    </source>
</evidence>
<dbReference type="AlphaFoldDB" id="A0A510DYL6"/>
<evidence type="ECO:0000256" key="3">
    <source>
        <dbReference type="ARBA" id="ARBA00022833"/>
    </source>
</evidence>
<dbReference type="STRING" id="1294262.GCA_001316085_02612"/>
<evidence type="ECO:0000313" key="6">
    <source>
        <dbReference type="EMBL" id="BBG25333.1"/>
    </source>
</evidence>
<dbReference type="EMBL" id="AP018930">
    <property type="protein sequence ID" value="BBG28127.1"/>
    <property type="molecule type" value="Genomic_DNA"/>
</dbReference>
<reference evidence="9" key="1">
    <citation type="submission" date="2018-09" db="EMBL/GenBank/DDBJ databases">
        <title>Complete Genome Sequencing of Sulfolobus sp. JCM 16834.</title>
        <authorList>
            <person name="Kato S."/>
            <person name="Itoh T."/>
            <person name="Ohkuma M."/>
        </authorList>
    </citation>
    <scope>NUCLEOTIDE SEQUENCE [LARGE SCALE GENOMIC DNA]</scope>
    <source>
        <strain evidence="9">IC-007</strain>
    </source>
</reference>
<dbReference type="RefSeq" id="WP_054846564.1">
    <property type="nucleotide sequence ID" value="NZ_AP018929.1"/>
</dbReference>
<organism evidence="6 8">
    <name type="scientific">Sulfuracidifex tepidarius</name>
    <dbReference type="NCBI Taxonomy" id="1294262"/>
    <lineage>
        <taxon>Archaea</taxon>
        <taxon>Thermoproteota</taxon>
        <taxon>Thermoprotei</taxon>
        <taxon>Sulfolobales</taxon>
        <taxon>Sulfolobaceae</taxon>
        <taxon>Sulfuracidifex</taxon>
    </lineage>
</organism>
<dbReference type="InterPro" id="IPR018033">
    <property type="entry name" value="Deacylase_DtdA_archaea"/>
</dbReference>
<protein>
    <recommendedName>
        <fullName evidence="4">D-tyrosyl-tRNA(Tyr) deacylase</fullName>
    </recommendedName>
</protein>
<keyword evidence="3" id="KW-0862">Zinc</keyword>
<dbReference type="Proteomes" id="UP000322983">
    <property type="component" value="Chromosome"/>
</dbReference>
<dbReference type="KEGG" id="step:IC006_2668"/>
<feature type="region of interest" description="Disordered" evidence="5">
    <location>
        <begin position="54"/>
        <end position="73"/>
    </location>
</feature>
<evidence type="ECO:0000256" key="5">
    <source>
        <dbReference type="SAM" id="MobiDB-lite"/>
    </source>
</evidence>